<dbReference type="PANTHER" id="PTHR35174:SF3">
    <property type="entry name" value="BLL7171 PROTEIN"/>
    <property type="match status" value="1"/>
</dbReference>
<dbReference type="InterPro" id="IPR011008">
    <property type="entry name" value="Dimeric_a/b-barrel"/>
</dbReference>
<dbReference type="Pfam" id="PF03795">
    <property type="entry name" value="YCII"/>
    <property type="match status" value="1"/>
</dbReference>
<comment type="similarity">
    <text evidence="1">Belongs to the YciI family.</text>
</comment>
<keyword evidence="4" id="KW-1185">Reference proteome</keyword>
<dbReference type="Proteomes" id="UP001597182">
    <property type="component" value="Unassembled WGS sequence"/>
</dbReference>
<gene>
    <name evidence="3" type="ORF">ACFQ34_08525</name>
</gene>
<protein>
    <submittedName>
        <fullName evidence="3">YciI family protein</fullName>
    </submittedName>
</protein>
<sequence>MRYMLLIYGCERYEPGTPGYEDTLVRIGEYTRELREQGVFLAADPLHPIETATTVRVRDGDVLVTDGPFAESVEALGGYFVLECRDLDQALELAARCPLAERGCIEVRPIRDLMPDGSTVPVALAERPGA</sequence>
<dbReference type="Gene3D" id="3.30.70.1060">
    <property type="entry name" value="Dimeric alpha+beta barrel"/>
    <property type="match status" value="1"/>
</dbReference>
<dbReference type="RefSeq" id="WP_013676038.1">
    <property type="nucleotide sequence ID" value="NZ_BAABKS010000001.1"/>
</dbReference>
<dbReference type="SUPFAM" id="SSF54909">
    <property type="entry name" value="Dimeric alpha+beta barrel"/>
    <property type="match status" value="1"/>
</dbReference>
<accession>A0ABW3VF30</accession>
<reference evidence="4" key="1">
    <citation type="journal article" date="2019" name="Int. J. Syst. Evol. Microbiol.">
        <title>The Global Catalogue of Microorganisms (GCM) 10K type strain sequencing project: providing services to taxonomists for standard genome sequencing and annotation.</title>
        <authorList>
            <consortium name="The Broad Institute Genomics Platform"/>
            <consortium name="The Broad Institute Genome Sequencing Center for Infectious Disease"/>
            <person name="Wu L."/>
            <person name="Ma J."/>
        </authorList>
    </citation>
    <scope>NUCLEOTIDE SEQUENCE [LARGE SCALE GENOMIC DNA]</scope>
    <source>
        <strain evidence="4">CCUG 49018</strain>
    </source>
</reference>
<dbReference type="EMBL" id="JBHTMB010000057">
    <property type="protein sequence ID" value="MFD1233323.1"/>
    <property type="molecule type" value="Genomic_DNA"/>
</dbReference>
<evidence type="ECO:0000256" key="1">
    <source>
        <dbReference type="ARBA" id="ARBA00007689"/>
    </source>
</evidence>
<proteinExistence type="inferred from homology"/>
<dbReference type="InterPro" id="IPR005545">
    <property type="entry name" value="YCII"/>
</dbReference>
<dbReference type="PANTHER" id="PTHR35174">
    <property type="entry name" value="BLL7171 PROTEIN-RELATED"/>
    <property type="match status" value="1"/>
</dbReference>
<evidence type="ECO:0000259" key="2">
    <source>
        <dbReference type="Pfam" id="PF03795"/>
    </source>
</evidence>
<evidence type="ECO:0000313" key="4">
    <source>
        <dbReference type="Proteomes" id="UP001597182"/>
    </source>
</evidence>
<feature type="domain" description="YCII-related" evidence="2">
    <location>
        <begin position="1"/>
        <end position="112"/>
    </location>
</feature>
<name>A0ABW3VF30_9PSEU</name>
<organism evidence="3 4">
    <name type="scientific">Pseudonocardia benzenivorans</name>
    <dbReference type="NCBI Taxonomy" id="228005"/>
    <lineage>
        <taxon>Bacteria</taxon>
        <taxon>Bacillati</taxon>
        <taxon>Actinomycetota</taxon>
        <taxon>Actinomycetes</taxon>
        <taxon>Pseudonocardiales</taxon>
        <taxon>Pseudonocardiaceae</taxon>
        <taxon>Pseudonocardia</taxon>
    </lineage>
</organism>
<evidence type="ECO:0000313" key="3">
    <source>
        <dbReference type="EMBL" id="MFD1233323.1"/>
    </source>
</evidence>
<comment type="caution">
    <text evidence="3">The sequence shown here is derived from an EMBL/GenBank/DDBJ whole genome shotgun (WGS) entry which is preliminary data.</text>
</comment>